<protein>
    <submittedName>
        <fullName evidence="2">GNAT family N-acetyltransferase</fullName>
    </submittedName>
</protein>
<dbReference type="Proteomes" id="UP000244937">
    <property type="component" value="Chromosome"/>
</dbReference>
<dbReference type="InterPro" id="IPR000182">
    <property type="entry name" value="GNAT_dom"/>
</dbReference>
<dbReference type="RefSeq" id="WP_108903978.1">
    <property type="nucleotide sequence ID" value="NZ_CP029187.1"/>
</dbReference>
<evidence type="ECO:0000259" key="1">
    <source>
        <dbReference type="PROSITE" id="PS51186"/>
    </source>
</evidence>
<dbReference type="KEGG" id="fpal:HYN49_09970"/>
<gene>
    <name evidence="2" type="ORF">HYN49_09970</name>
</gene>
<keyword evidence="3" id="KW-1185">Reference proteome</keyword>
<feature type="domain" description="N-acetyltransferase" evidence="1">
    <location>
        <begin position="6"/>
        <end position="149"/>
    </location>
</feature>
<name>A0A2S1SIH5_9FLAO</name>
<dbReference type="Gene3D" id="3.40.630.30">
    <property type="match status" value="1"/>
</dbReference>
<dbReference type="AlphaFoldDB" id="A0A2S1SIH5"/>
<dbReference type="SUPFAM" id="SSF55729">
    <property type="entry name" value="Acyl-CoA N-acyltransferases (Nat)"/>
    <property type="match status" value="1"/>
</dbReference>
<organism evidence="2 3">
    <name type="scientific">Flavobacterium pallidum</name>
    <dbReference type="NCBI Taxonomy" id="2172098"/>
    <lineage>
        <taxon>Bacteria</taxon>
        <taxon>Pseudomonadati</taxon>
        <taxon>Bacteroidota</taxon>
        <taxon>Flavobacteriia</taxon>
        <taxon>Flavobacteriales</taxon>
        <taxon>Flavobacteriaceae</taxon>
        <taxon>Flavobacterium</taxon>
    </lineage>
</organism>
<dbReference type="OrthoDB" id="961272at2"/>
<keyword evidence="2" id="KW-0808">Transferase</keyword>
<reference evidence="2 3" key="1">
    <citation type="submission" date="2018-05" db="EMBL/GenBank/DDBJ databases">
        <title>Genome sequencing of Flavobacterium sp. HYN0049.</title>
        <authorList>
            <person name="Yi H."/>
            <person name="Baek C."/>
        </authorList>
    </citation>
    <scope>NUCLEOTIDE SEQUENCE [LARGE SCALE GENOMIC DNA]</scope>
    <source>
        <strain evidence="2 3">HYN0049</strain>
    </source>
</reference>
<evidence type="ECO:0000313" key="2">
    <source>
        <dbReference type="EMBL" id="AWI26200.1"/>
    </source>
</evidence>
<evidence type="ECO:0000313" key="3">
    <source>
        <dbReference type="Proteomes" id="UP000244937"/>
    </source>
</evidence>
<dbReference type="PROSITE" id="PS51186">
    <property type="entry name" value="GNAT"/>
    <property type="match status" value="1"/>
</dbReference>
<dbReference type="Pfam" id="PF00583">
    <property type="entry name" value="Acetyltransf_1"/>
    <property type="match status" value="1"/>
</dbReference>
<proteinExistence type="predicted"/>
<accession>A0A2S1SIH5</accession>
<dbReference type="InterPro" id="IPR016181">
    <property type="entry name" value="Acyl_CoA_acyltransferase"/>
</dbReference>
<sequence>MATREFNIRAYDAADKPRLLELLQWNTPKYFAPSESADYNYYLDNEIELYYVIEAEGVIIGGGGINFEAEQTTAKISWDCIHPGFQGTGAGTALLQYRLHVLKGMEQLREICVRTSQLAYGFYSKNGFELTKTVDDYWAEGFDLYKMVYKR</sequence>
<dbReference type="EMBL" id="CP029187">
    <property type="protein sequence ID" value="AWI26200.1"/>
    <property type="molecule type" value="Genomic_DNA"/>
</dbReference>
<dbReference type="GO" id="GO:0016747">
    <property type="term" value="F:acyltransferase activity, transferring groups other than amino-acyl groups"/>
    <property type="evidence" value="ECO:0007669"/>
    <property type="project" value="InterPro"/>
</dbReference>